<proteinExistence type="predicted"/>
<evidence type="ECO:0000313" key="3">
    <source>
        <dbReference type="Proteomes" id="UP001417504"/>
    </source>
</evidence>
<gene>
    <name evidence="2" type="ORF">Sjap_005213</name>
</gene>
<reference evidence="2 3" key="1">
    <citation type="submission" date="2024-01" db="EMBL/GenBank/DDBJ databases">
        <title>Genome assemblies of Stephania.</title>
        <authorList>
            <person name="Yang L."/>
        </authorList>
    </citation>
    <scope>NUCLEOTIDE SEQUENCE [LARGE SCALE GENOMIC DNA]</scope>
    <source>
        <strain evidence="2">QJT</strain>
        <tissue evidence="2">Leaf</tissue>
    </source>
</reference>
<evidence type="ECO:0000256" key="1">
    <source>
        <dbReference type="SAM" id="MobiDB-lite"/>
    </source>
</evidence>
<dbReference type="AlphaFoldDB" id="A0AAP0K4P2"/>
<accession>A0AAP0K4P2</accession>
<protein>
    <submittedName>
        <fullName evidence="2">Uncharacterized protein</fullName>
    </submittedName>
</protein>
<feature type="region of interest" description="Disordered" evidence="1">
    <location>
        <begin position="31"/>
        <end position="50"/>
    </location>
</feature>
<comment type="caution">
    <text evidence="2">The sequence shown here is derived from an EMBL/GenBank/DDBJ whole genome shotgun (WGS) entry which is preliminary data.</text>
</comment>
<dbReference type="Proteomes" id="UP001417504">
    <property type="component" value="Unassembled WGS sequence"/>
</dbReference>
<dbReference type="EMBL" id="JBBNAE010000002">
    <property type="protein sequence ID" value="KAK9145310.1"/>
    <property type="molecule type" value="Genomic_DNA"/>
</dbReference>
<name>A0AAP0K4P2_9MAGN</name>
<keyword evidence="3" id="KW-1185">Reference proteome</keyword>
<evidence type="ECO:0000313" key="2">
    <source>
        <dbReference type="EMBL" id="KAK9145310.1"/>
    </source>
</evidence>
<sequence>MRTPTEACGQGIETRAGTRLELRASRRTGSIYQSARQGEDRRFSLSSGAA</sequence>
<organism evidence="2 3">
    <name type="scientific">Stephania japonica</name>
    <dbReference type="NCBI Taxonomy" id="461633"/>
    <lineage>
        <taxon>Eukaryota</taxon>
        <taxon>Viridiplantae</taxon>
        <taxon>Streptophyta</taxon>
        <taxon>Embryophyta</taxon>
        <taxon>Tracheophyta</taxon>
        <taxon>Spermatophyta</taxon>
        <taxon>Magnoliopsida</taxon>
        <taxon>Ranunculales</taxon>
        <taxon>Menispermaceae</taxon>
        <taxon>Menispermoideae</taxon>
        <taxon>Cissampelideae</taxon>
        <taxon>Stephania</taxon>
    </lineage>
</organism>